<reference evidence="1" key="2">
    <citation type="submission" date="2022-01" db="EMBL/GenBank/DDBJ databases">
        <authorList>
            <person name="Yamashiro T."/>
            <person name="Shiraishi A."/>
            <person name="Satake H."/>
            <person name="Nakayama K."/>
        </authorList>
    </citation>
    <scope>NUCLEOTIDE SEQUENCE</scope>
</reference>
<keyword evidence="2" id="KW-1185">Reference proteome</keyword>
<dbReference type="Proteomes" id="UP001151760">
    <property type="component" value="Unassembled WGS sequence"/>
</dbReference>
<evidence type="ECO:0008006" key="3">
    <source>
        <dbReference type="Google" id="ProtNLM"/>
    </source>
</evidence>
<protein>
    <recommendedName>
        <fullName evidence="3">Remorin C-terminal domain-containing protein</fullName>
    </recommendedName>
</protein>
<sequence length="72" mass="8325">MKDNGLKARIAKEVEANQKKIKKELEKQDVLRRKAKTLKWANTRLNRRACCQKSDHDPGCTRFWALANTSPS</sequence>
<name>A0ABQ5B3K9_9ASTR</name>
<proteinExistence type="predicted"/>
<dbReference type="EMBL" id="BQNB010012837">
    <property type="protein sequence ID" value="GJT08527.1"/>
    <property type="molecule type" value="Genomic_DNA"/>
</dbReference>
<comment type="caution">
    <text evidence="1">The sequence shown here is derived from an EMBL/GenBank/DDBJ whole genome shotgun (WGS) entry which is preliminary data.</text>
</comment>
<accession>A0ABQ5B3K9</accession>
<evidence type="ECO:0000313" key="1">
    <source>
        <dbReference type="EMBL" id="GJT08527.1"/>
    </source>
</evidence>
<organism evidence="1 2">
    <name type="scientific">Tanacetum coccineum</name>
    <dbReference type="NCBI Taxonomy" id="301880"/>
    <lineage>
        <taxon>Eukaryota</taxon>
        <taxon>Viridiplantae</taxon>
        <taxon>Streptophyta</taxon>
        <taxon>Embryophyta</taxon>
        <taxon>Tracheophyta</taxon>
        <taxon>Spermatophyta</taxon>
        <taxon>Magnoliopsida</taxon>
        <taxon>eudicotyledons</taxon>
        <taxon>Gunneridae</taxon>
        <taxon>Pentapetalae</taxon>
        <taxon>asterids</taxon>
        <taxon>campanulids</taxon>
        <taxon>Asterales</taxon>
        <taxon>Asteraceae</taxon>
        <taxon>Asteroideae</taxon>
        <taxon>Anthemideae</taxon>
        <taxon>Anthemidinae</taxon>
        <taxon>Tanacetum</taxon>
    </lineage>
</organism>
<evidence type="ECO:0000313" key="2">
    <source>
        <dbReference type="Proteomes" id="UP001151760"/>
    </source>
</evidence>
<reference evidence="1" key="1">
    <citation type="journal article" date="2022" name="Int. J. Mol. Sci.">
        <title>Draft Genome of Tanacetum Coccineum: Genomic Comparison of Closely Related Tanacetum-Family Plants.</title>
        <authorList>
            <person name="Yamashiro T."/>
            <person name="Shiraishi A."/>
            <person name="Nakayama K."/>
            <person name="Satake H."/>
        </authorList>
    </citation>
    <scope>NUCLEOTIDE SEQUENCE</scope>
</reference>
<gene>
    <name evidence="1" type="ORF">Tco_0842989</name>
</gene>